<dbReference type="EMBL" id="KM220806">
    <property type="protein sequence ID" value="AIN81149.1"/>
    <property type="molecule type" value="mRNA"/>
</dbReference>
<accession>A0A088QF41</accession>
<dbReference type="AlphaFoldDB" id="A0A088QF41"/>
<feature type="chain" id="PRO_5001838680" evidence="1">
    <location>
        <begin position="20"/>
        <end position="77"/>
    </location>
</feature>
<reference evidence="2" key="1">
    <citation type="journal article" date="2014" name="Cell Host Microbe">
        <title>Convergent targeting of a common host protein-network by pathogen effectors from three kingdoms of life.</title>
        <authorList>
            <person name="Wessling R."/>
            <person name="Epple P.M."/>
            <person name="Altmann S."/>
            <person name="He Y."/>
            <person name="Yang L."/>
            <person name="McDonald N."/>
            <person name="Wiley K."/>
            <person name="Bader K.C."/>
            <person name="Glaesser C."/>
            <person name="Mukhtar M.S."/>
            <person name="Haigis S."/>
            <person name="Ghamsari L."/>
            <person name="Stephens A.E."/>
            <person name="Ecker J.R."/>
            <person name="Vidal M."/>
            <person name="Jones J.D.G."/>
            <person name="Mayer K.F.X."/>
            <person name="Ver Loren van Themaat E."/>
            <person name="Schulze-Lefert P."/>
            <person name="Dangl J.L."/>
            <person name="Panstruga R."/>
            <person name="Braun P."/>
        </authorList>
    </citation>
    <scope>NUCLEOTIDE SEQUENCE</scope>
</reference>
<feature type="non-terminal residue" evidence="2">
    <location>
        <position position="1"/>
    </location>
</feature>
<feature type="signal peptide" evidence="1">
    <location>
        <begin position="1"/>
        <end position="19"/>
    </location>
</feature>
<sequence length="77" mass="8913">MAFIPLFTWPSLFFHPWFGDEPCYVRQGGEAFTKNFPIPSSLLSCFVRSVITFYASMSRNLPYLYGDAHIFKILVLL</sequence>
<evidence type="ECO:0000313" key="2">
    <source>
        <dbReference type="EMBL" id="AIN81149.1"/>
    </source>
</evidence>
<gene>
    <name evidence="2" type="primary">OEC104</name>
</gene>
<evidence type="ECO:0000256" key="1">
    <source>
        <dbReference type="SAM" id="SignalP"/>
    </source>
</evidence>
<protein>
    <submittedName>
        <fullName evidence="2">Effector protein OEC104</fullName>
    </submittedName>
</protein>
<name>A0A088QF41_9PEZI</name>
<keyword evidence="1" id="KW-0732">Signal</keyword>
<organism evidence="2">
    <name type="scientific">Golovinomyces orontii</name>
    <dbReference type="NCBI Taxonomy" id="62715"/>
    <lineage>
        <taxon>Eukaryota</taxon>
        <taxon>Fungi</taxon>
        <taxon>Dikarya</taxon>
        <taxon>Ascomycota</taxon>
        <taxon>Pezizomycotina</taxon>
        <taxon>Leotiomycetes</taxon>
        <taxon>Erysiphales</taxon>
        <taxon>Erysiphaceae</taxon>
        <taxon>Golovinomyces</taxon>
    </lineage>
</organism>
<proteinExistence type="evidence at transcript level"/>